<dbReference type="HOGENOM" id="CLU_073042_1_1_5"/>
<organism evidence="2 3">
    <name type="scientific">Caulobacter segnis (strain ATCC 21756 / DSM 7131 / JCM 7823 / NBRC 15250 / LMG 17158 / TK0059)</name>
    <name type="common">Mycoplana segnis</name>
    <dbReference type="NCBI Taxonomy" id="509190"/>
    <lineage>
        <taxon>Bacteria</taxon>
        <taxon>Pseudomonadati</taxon>
        <taxon>Pseudomonadota</taxon>
        <taxon>Alphaproteobacteria</taxon>
        <taxon>Caulobacterales</taxon>
        <taxon>Caulobacteraceae</taxon>
        <taxon>Caulobacter</taxon>
    </lineage>
</organism>
<gene>
    <name evidence="2" type="ordered locus">Cseg_2108</name>
</gene>
<dbReference type="AlphaFoldDB" id="D5VJP4"/>
<reference evidence="3" key="1">
    <citation type="journal article" date="2011" name="J. Bacteriol.">
        <title>Genome sequences of eight morphologically diverse alphaproteobacteria.</title>
        <authorList>
            <consortium name="US DOE Joint Genome Institute"/>
            <person name="Brown P.J."/>
            <person name="Kysela D.T."/>
            <person name="Buechlein A."/>
            <person name="Hemmerich C."/>
            <person name="Brun Y.V."/>
        </authorList>
    </citation>
    <scope>NUCLEOTIDE SEQUENCE [LARGE SCALE GENOMIC DNA]</scope>
    <source>
        <strain evidence="3">ATCC 21756 / DSM 7131 / JCM 7823 / NBRC 15250 / LMG 17158 / TK0059</strain>
    </source>
</reference>
<evidence type="ECO:0000313" key="2">
    <source>
        <dbReference type="EMBL" id="ADG10573.1"/>
    </source>
</evidence>
<evidence type="ECO:0000313" key="3">
    <source>
        <dbReference type="Proteomes" id="UP000002629"/>
    </source>
</evidence>
<dbReference type="Proteomes" id="UP000002629">
    <property type="component" value="Chromosome"/>
</dbReference>
<dbReference type="EMBL" id="CP002008">
    <property type="protein sequence ID" value="ADG10573.1"/>
    <property type="molecule type" value="Genomic_DNA"/>
</dbReference>
<dbReference type="GO" id="GO:0016787">
    <property type="term" value="F:hydrolase activity"/>
    <property type="evidence" value="ECO:0007669"/>
    <property type="project" value="InterPro"/>
</dbReference>
<dbReference type="Gene3D" id="2.60.120.560">
    <property type="entry name" value="Exo-inulinase, domain 1"/>
    <property type="match status" value="1"/>
</dbReference>
<name>D5VJP4_CAUST</name>
<feature type="domain" description="3-keto-alpha-glucoside-1,2-lyase/3-keto-2-hydroxy-glucal hydratase" evidence="1">
    <location>
        <begin position="62"/>
        <end position="295"/>
    </location>
</feature>
<dbReference type="KEGG" id="cse:Cseg_2108"/>
<proteinExistence type="predicted"/>
<protein>
    <recommendedName>
        <fullName evidence="1">3-keto-alpha-glucoside-1,2-lyase/3-keto-2-hydroxy-glucal hydratase domain-containing protein</fullName>
    </recommendedName>
</protein>
<sequence>MKWVTLQESSTFDREKWAFGRKKPIMTISSASARRPYLATIALGLILTATPVMAQDLKAGPWRSLFDGKSLDGWIPKVAKHPVGENYKQTFVVDQGAIRVSYAGYQTMDGQFGHLFYKTPFKAYRLRFTYRFLTEGGLADTPAWARSNSGIMFHSQSPESMTVEQPFPVSVEFQLLGKDGDAPRPTAAVCTPGITITIDGQKVKEHCTPSANAPTVPNGTWVKAELEVRPNGEVLESINGVVVHRYADLTLDPDDTVAAGAKPYILARGAQPVREGYIALQSEGHPIEFKDIEIQELTAR</sequence>
<dbReference type="Pfam" id="PF06439">
    <property type="entry name" value="3keto-disac_hyd"/>
    <property type="match status" value="1"/>
</dbReference>
<evidence type="ECO:0000259" key="1">
    <source>
        <dbReference type="Pfam" id="PF06439"/>
    </source>
</evidence>
<accession>D5VJP4</accession>
<dbReference type="STRING" id="509190.Cseg_2108"/>
<dbReference type="eggNOG" id="ENOG502Z7HW">
    <property type="taxonomic scope" value="Bacteria"/>
</dbReference>
<dbReference type="InterPro" id="IPR010496">
    <property type="entry name" value="AL/BT2_dom"/>
</dbReference>